<reference evidence="8 9" key="1">
    <citation type="submission" date="2020-02" db="EMBL/GenBank/DDBJ databases">
        <title>Whole-genome analyses of novel actinobacteria.</title>
        <authorList>
            <person name="Sahin N."/>
        </authorList>
    </citation>
    <scope>NUCLEOTIDE SEQUENCE [LARGE SCALE GENOMIC DNA]</scope>
    <source>
        <strain evidence="8 9">A7024</strain>
    </source>
</reference>
<keyword evidence="2" id="KW-1003">Cell membrane</keyword>
<evidence type="ECO:0000256" key="3">
    <source>
        <dbReference type="ARBA" id="ARBA00022692"/>
    </source>
</evidence>
<dbReference type="AlphaFoldDB" id="A0A6G4TVY6"/>
<organism evidence="8 9">
    <name type="scientific">Streptomyces coryli</name>
    <dbReference type="NCBI Taxonomy" id="1128680"/>
    <lineage>
        <taxon>Bacteria</taxon>
        <taxon>Bacillati</taxon>
        <taxon>Actinomycetota</taxon>
        <taxon>Actinomycetes</taxon>
        <taxon>Kitasatosporales</taxon>
        <taxon>Streptomycetaceae</taxon>
        <taxon>Streptomyces</taxon>
    </lineage>
</organism>
<evidence type="ECO:0000256" key="2">
    <source>
        <dbReference type="ARBA" id="ARBA00022475"/>
    </source>
</evidence>
<dbReference type="Proteomes" id="UP000481583">
    <property type="component" value="Unassembled WGS sequence"/>
</dbReference>
<feature type="transmembrane region" description="Helical" evidence="6">
    <location>
        <begin position="6"/>
        <end position="28"/>
    </location>
</feature>
<dbReference type="Pfam" id="PF00482">
    <property type="entry name" value="T2SSF"/>
    <property type="match status" value="1"/>
</dbReference>
<dbReference type="RefSeq" id="WP_165232108.1">
    <property type="nucleotide sequence ID" value="NZ_JAAKZV010000010.1"/>
</dbReference>
<evidence type="ECO:0000313" key="9">
    <source>
        <dbReference type="Proteomes" id="UP000481583"/>
    </source>
</evidence>
<dbReference type="PANTHER" id="PTHR35007:SF1">
    <property type="entry name" value="PILUS ASSEMBLY PROTEIN"/>
    <property type="match status" value="1"/>
</dbReference>
<feature type="domain" description="Type II secretion system protein GspF" evidence="7">
    <location>
        <begin position="169"/>
        <end position="288"/>
    </location>
</feature>
<evidence type="ECO:0000256" key="4">
    <source>
        <dbReference type="ARBA" id="ARBA00022989"/>
    </source>
</evidence>
<comment type="caution">
    <text evidence="8">The sequence shown here is derived from an EMBL/GenBank/DDBJ whole genome shotgun (WGS) entry which is preliminary data.</text>
</comment>
<sequence>MSTSTIALIGGAVAGGGLIYATAHLVPARPDLADVLRRMDASTALGTSEEATGNGLDERVGAKLLGPLKPYVQLPESDLKLLGISRAKHLGIKVLWSLYGLFVFPAFVAVLAAIGVRLPFVVPVGGALALAALFWIHPTRRAKAEAQAARLQFRHAIASYLERVDLARAANASPRAALADTAEVGDGWTYERLRIALDQAQLAGITPWEALRRLGEELDIPELARPADTIEVAGESGGTVRASLQAQAKQLRVALLADAKAEANAASESMYIPLIGLVILMVIFVGFPLGVQLFDA</sequence>
<evidence type="ECO:0000256" key="6">
    <source>
        <dbReference type="SAM" id="Phobius"/>
    </source>
</evidence>
<evidence type="ECO:0000313" key="8">
    <source>
        <dbReference type="EMBL" id="NGN63207.1"/>
    </source>
</evidence>
<proteinExistence type="predicted"/>
<dbReference type="PANTHER" id="PTHR35007">
    <property type="entry name" value="INTEGRAL MEMBRANE PROTEIN-RELATED"/>
    <property type="match status" value="1"/>
</dbReference>
<dbReference type="GO" id="GO:0005886">
    <property type="term" value="C:plasma membrane"/>
    <property type="evidence" value="ECO:0007669"/>
    <property type="project" value="UniProtKB-SubCell"/>
</dbReference>
<keyword evidence="4 6" id="KW-1133">Transmembrane helix</keyword>
<keyword evidence="5 6" id="KW-0472">Membrane</keyword>
<dbReference type="InterPro" id="IPR018076">
    <property type="entry name" value="T2SS_GspF_dom"/>
</dbReference>
<name>A0A6G4TVY6_9ACTN</name>
<feature type="transmembrane region" description="Helical" evidence="6">
    <location>
        <begin position="270"/>
        <end position="291"/>
    </location>
</feature>
<dbReference type="EMBL" id="JAAKZV010000010">
    <property type="protein sequence ID" value="NGN63207.1"/>
    <property type="molecule type" value="Genomic_DNA"/>
</dbReference>
<evidence type="ECO:0000259" key="7">
    <source>
        <dbReference type="Pfam" id="PF00482"/>
    </source>
</evidence>
<gene>
    <name evidence="8" type="ORF">G5C51_04695</name>
</gene>
<evidence type="ECO:0000256" key="1">
    <source>
        <dbReference type="ARBA" id="ARBA00004651"/>
    </source>
</evidence>
<feature type="transmembrane region" description="Helical" evidence="6">
    <location>
        <begin position="120"/>
        <end position="136"/>
    </location>
</feature>
<comment type="subcellular location">
    <subcellularLocation>
        <location evidence="1">Cell membrane</location>
        <topology evidence="1">Multi-pass membrane protein</topology>
    </subcellularLocation>
</comment>
<keyword evidence="9" id="KW-1185">Reference proteome</keyword>
<accession>A0A6G4TVY6</accession>
<feature type="transmembrane region" description="Helical" evidence="6">
    <location>
        <begin position="94"/>
        <end position="114"/>
    </location>
</feature>
<evidence type="ECO:0000256" key="5">
    <source>
        <dbReference type="ARBA" id="ARBA00023136"/>
    </source>
</evidence>
<protein>
    <recommendedName>
        <fullName evidence="7">Type II secretion system protein GspF domain-containing protein</fullName>
    </recommendedName>
</protein>
<keyword evidence="3 6" id="KW-0812">Transmembrane</keyword>